<dbReference type="EMBL" id="QLNQ01000001">
    <property type="protein sequence ID" value="RCK67416.1"/>
    <property type="molecule type" value="Genomic_DNA"/>
</dbReference>
<proteinExistence type="predicted"/>
<dbReference type="Proteomes" id="UP000253472">
    <property type="component" value="Unassembled WGS sequence"/>
</dbReference>
<protein>
    <submittedName>
        <fullName evidence="1">Uncharacterized protein</fullName>
    </submittedName>
</protein>
<accession>A0A367YNG5</accession>
<keyword evidence="2" id="KW-1185">Reference proteome</keyword>
<comment type="caution">
    <text evidence="1">The sequence shown here is derived from an EMBL/GenBank/DDBJ whole genome shotgun (WGS) entry which is preliminary data.</text>
</comment>
<name>A0A367YNG5_9ASCO</name>
<evidence type="ECO:0000313" key="2">
    <source>
        <dbReference type="Proteomes" id="UP000253472"/>
    </source>
</evidence>
<organism evidence="1 2">
    <name type="scientific">Candida viswanathii</name>
    <dbReference type="NCBI Taxonomy" id="5486"/>
    <lineage>
        <taxon>Eukaryota</taxon>
        <taxon>Fungi</taxon>
        <taxon>Dikarya</taxon>
        <taxon>Ascomycota</taxon>
        <taxon>Saccharomycotina</taxon>
        <taxon>Pichiomycetes</taxon>
        <taxon>Debaryomycetaceae</taxon>
        <taxon>Candida/Lodderomyces clade</taxon>
        <taxon>Candida</taxon>
    </lineage>
</organism>
<sequence length="63" mass="7533">MDMMEQLQDYVRQEEEEWSRLSAPEELTSPLLMDHHPADVRSSELPHFQVWGHCVVNYYQVTN</sequence>
<evidence type="ECO:0000313" key="1">
    <source>
        <dbReference type="EMBL" id="RCK67416.1"/>
    </source>
</evidence>
<reference evidence="1 2" key="1">
    <citation type="submission" date="2018-06" db="EMBL/GenBank/DDBJ databases">
        <title>Whole genome sequencing of Candida tropicalis (genome annotated by CSBL at Korea University).</title>
        <authorList>
            <person name="Ahn J."/>
        </authorList>
    </citation>
    <scope>NUCLEOTIDE SEQUENCE [LARGE SCALE GENOMIC DNA]</scope>
    <source>
        <strain evidence="1 2">ATCC 20962</strain>
    </source>
</reference>
<dbReference type="AlphaFoldDB" id="A0A367YNG5"/>
<gene>
    <name evidence="1" type="ORF">Cantr_02365</name>
</gene>